<comment type="caution">
    <text evidence="1">The sequence shown here is derived from an EMBL/GenBank/DDBJ whole genome shotgun (WGS) entry which is preliminary data.</text>
</comment>
<reference evidence="1 2" key="1">
    <citation type="submission" date="2018-06" db="EMBL/GenBank/DDBJ databases">
        <title>Genomic Encyclopedia of Archaeal and Bacterial Type Strains, Phase II (KMG-II): from individual species to whole genera.</title>
        <authorList>
            <person name="Goeker M."/>
        </authorList>
    </citation>
    <scope>NUCLEOTIDE SEQUENCE [LARGE SCALE GENOMIC DNA]</scope>
    <source>
        <strain evidence="1 2">DSM 29821</strain>
    </source>
</reference>
<accession>A0A327WD76</accession>
<organism evidence="1 2">
    <name type="scientific">Chitinophaga dinghuensis</name>
    <dbReference type="NCBI Taxonomy" id="1539050"/>
    <lineage>
        <taxon>Bacteria</taxon>
        <taxon>Pseudomonadati</taxon>
        <taxon>Bacteroidota</taxon>
        <taxon>Chitinophagia</taxon>
        <taxon>Chitinophagales</taxon>
        <taxon>Chitinophagaceae</taxon>
        <taxon>Chitinophaga</taxon>
    </lineage>
</organism>
<dbReference type="EMBL" id="QLMA01000001">
    <property type="protein sequence ID" value="RAJ87511.1"/>
    <property type="molecule type" value="Genomic_DNA"/>
</dbReference>
<evidence type="ECO:0000313" key="2">
    <source>
        <dbReference type="Proteomes" id="UP000249819"/>
    </source>
</evidence>
<evidence type="ECO:0000313" key="1">
    <source>
        <dbReference type="EMBL" id="RAJ87511.1"/>
    </source>
</evidence>
<name>A0A327WD76_9BACT</name>
<keyword evidence="2" id="KW-1185">Reference proteome</keyword>
<sequence>MAMAVLLCAALPSCKKFDTTWPNNPLRPPRIKQLIYKTDYSQIDTIKFEYNAKGDPSRILRSHVSTGYPSYRFNYDQHGRLLNYIGYYTDSTFEYARLFFYDTHGKVVNDSIYTWGEYYGNVFIGNTHVPHGRGTYTWDSQNRIATIDRVFSGPFPYTTHEEFTYNTDGNLTVYPTNDGKPNIRLINPIWQLISGDYSKNNGYIATSYNNKQLPLEIPTVDYRTSSLINNLSLSAVQVIYE</sequence>
<dbReference type="AlphaFoldDB" id="A0A327WD76"/>
<proteinExistence type="predicted"/>
<dbReference type="Proteomes" id="UP000249819">
    <property type="component" value="Unassembled WGS sequence"/>
</dbReference>
<gene>
    <name evidence="1" type="ORF">CLV59_101262</name>
</gene>
<protein>
    <submittedName>
        <fullName evidence="1">Uncharacterized protein</fullName>
    </submittedName>
</protein>